<feature type="chain" id="PRO_5005807546" description="Type IV secretion system putative lipoprotein virB7" evidence="3">
    <location>
        <begin position="23"/>
        <end position="80"/>
    </location>
</feature>
<accession>A0A0M6Y6I4</accession>
<dbReference type="EMBL" id="CXST01000002">
    <property type="protein sequence ID" value="CTQ45716.1"/>
    <property type="molecule type" value="Genomic_DNA"/>
</dbReference>
<organism evidence="4 5">
    <name type="scientific">Roseibium aggregatum</name>
    <dbReference type="NCBI Taxonomy" id="187304"/>
    <lineage>
        <taxon>Bacteria</taxon>
        <taxon>Pseudomonadati</taxon>
        <taxon>Pseudomonadota</taxon>
        <taxon>Alphaproteobacteria</taxon>
        <taxon>Hyphomicrobiales</taxon>
        <taxon>Stappiaceae</taxon>
        <taxon>Roseibium</taxon>
    </lineage>
</organism>
<evidence type="ECO:0000256" key="3">
    <source>
        <dbReference type="SAM" id="SignalP"/>
    </source>
</evidence>
<sequence length="80" mass="8453">MKRMISLALLALSLAGCQQVSTVGTLGENGLTLSMVRLPTLKDANAKAAAYCAQYGKVAEAQNPYWQTIDGLVTYACVEG</sequence>
<evidence type="ECO:0000313" key="5">
    <source>
        <dbReference type="Proteomes" id="UP000048926"/>
    </source>
</evidence>
<dbReference type="Pfam" id="PF08139">
    <property type="entry name" value="LPAM_1"/>
    <property type="match status" value="1"/>
</dbReference>
<dbReference type="PROSITE" id="PS51257">
    <property type="entry name" value="PROKAR_LIPOPROTEIN"/>
    <property type="match status" value="1"/>
</dbReference>
<proteinExistence type="predicted"/>
<dbReference type="AlphaFoldDB" id="A0A0M6Y6I4"/>
<feature type="signal peptide" evidence="3">
    <location>
        <begin position="1"/>
        <end position="22"/>
    </location>
</feature>
<evidence type="ECO:0000256" key="2">
    <source>
        <dbReference type="ARBA" id="ARBA00022729"/>
    </source>
</evidence>
<evidence type="ECO:0000256" key="1">
    <source>
        <dbReference type="ARBA" id="ARBA00017922"/>
    </source>
</evidence>
<keyword evidence="2 3" id="KW-0732">Signal</keyword>
<dbReference type="InterPro" id="IPR012640">
    <property type="entry name" value="Membr_lipoprot_lipid_attach_CS"/>
</dbReference>
<keyword evidence="5" id="KW-1185">Reference proteome</keyword>
<dbReference type="RefSeq" id="WP_145903740.1">
    <property type="nucleotide sequence ID" value="NZ_CXST01000002.1"/>
</dbReference>
<reference evidence="5" key="1">
    <citation type="submission" date="2015-07" db="EMBL/GenBank/DDBJ databases">
        <authorList>
            <person name="Rodrigo-Torres Lidia"/>
            <person name="Arahal R.David."/>
        </authorList>
    </citation>
    <scope>NUCLEOTIDE SEQUENCE [LARGE SCALE GENOMIC DNA]</scope>
    <source>
        <strain evidence="5">CECT 4801</strain>
    </source>
</reference>
<name>A0A0M6Y6I4_9HYPH</name>
<evidence type="ECO:0000313" key="4">
    <source>
        <dbReference type="EMBL" id="CTQ45716.1"/>
    </source>
</evidence>
<protein>
    <recommendedName>
        <fullName evidence="1">Type IV secretion system putative lipoprotein virB7</fullName>
    </recommendedName>
</protein>
<gene>
    <name evidence="4" type="ORF">LAL4801_04171</name>
</gene>
<dbReference type="Proteomes" id="UP000048926">
    <property type="component" value="Unassembled WGS sequence"/>
</dbReference>